<keyword evidence="5" id="KW-0802">TPR repeat</keyword>
<evidence type="ECO:0000256" key="4">
    <source>
        <dbReference type="ARBA" id="ARBA00022837"/>
    </source>
</evidence>
<feature type="domain" description="EF-hand" evidence="7">
    <location>
        <begin position="10"/>
        <end position="45"/>
    </location>
</feature>
<keyword evidence="2" id="KW-0863">Zinc-finger</keyword>
<gene>
    <name evidence="8" type="ORF">CSSPTR1EN2_LOCUS23331</name>
</gene>
<evidence type="ECO:0000256" key="1">
    <source>
        <dbReference type="ARBA" id="ARBA00022723"/>
    </source>
</evidence>
<keyword evidence="9" id="KW-1185">Reference proteome</keyword>
<feature type="repeat" description="TPR" evidence="5">
    <location>
        <begin position="380"/>
        <end position="413"/>
    </location>
</feature>
<dbReference type="InterPro" id="IPR018247">
    <property type="entry name" value="EF_Hand_1_Ca_BS"/>
</dbReference>
<dbReference type="Gene3D" id="1.25.40.10">
    <property type="entry name" value="Tetratricopeptide repeat domain"/>
    <property type="match status" value="3"/>
</dbReference>
<sequence>MSESGQGLSIRAQKVRGIFNEFDSNRDGCLNRIEMAALVIAVNPRVKFSKEQIEAILDEVFRTYGEFIEEPKGLSFQGLLRTYDDGAGDVDRDFDALGLHLDLTIGDGGTQELQPHAAAETKGKLARTGATGGSGSRQLPVASISADETSANAAKRSSKLGAWASSPNHGIAYDDTWRLVEELELLLKKLDAKIEDKLNEREDKKTGVLNNGVVDAAAAAEDWEDGVDKGESFERRRGQEELGSDYGAFKKTLVGFRERAGKVRTPEEAFDCHVAMGRCLLEHHWHKEAIKSFDLALQLKPQDVRAPFLMGNANYALGQYVEARLNYQKALDAAEANTALWQGILPQVHINLGIALEGEGMLMCACHHYREAAILNPKHYRALKLLGSALYGLGEYRAAEKFLEEALALKPDYADAHCDLGSALHAVADDDKAIQEFQKAIDLNPNHLDALYNLGGLLKDSGRYGNAAEMYAKVLALKPREWRAQLNRGVSLLGSGDHEEARKAFKEAFKMTNRLEVYDAIKHLKQMQKRPKDLTSAIANVDSPFVIVENARFQPAPNSKTTPREFLECALDIRKFQKHTRLHRCDIGDLRREIENSDYLPGISKPTGTPVENDKIIRKAKLEKTLRQLLQFLTPDTFQGAVRAINERILLVLDPTGLGRVDVGMFFAVLAPLCGGSTDNRKRLVFDVLKWRALSAREGVIPNTDAKFYIKYLRAIYLPDQGTSELAELHGDDDRAQVSYPEFLDMFNDTNWGFGILNTLAKLETGDHVRHNRIICATCNYIIIGPRFKETTKNFNLCPTCYSEGKVPADVKLEEYVFKEYSNEADIRDQFKILGFKKGLTAAPAQTVT</sequence>
<evidence type="ECO:0000256" key="3">
    <source>
        <dbReference type="ARBA" id="ARBA00022833"/>
    </source>
</evidence>
<evidence type="ECO:0000256" key="6">
    <source>
        <dbReference type="SAM" id="MobiDB-lite"/>
    </source>
</evidence>
<dbReference type="SMART" id="SM00028">
    <property type="entry name" value="TPR"/>
    <property type="match status" value="7"/>
</dbReference>
<dbReference type="PANTHER" id="PTHR45081:SF1">
    <property type="entry name" value="EF HAND FAMILY PROTEIN, PUTATIVE, EXPRESSED-RELATED"/>
    <property type="match status" value="1"/>
</dbReference>
<keyword evidence="4" id="KW-0106">Calcium</keyword>
<dbReference type="InterPro" id="IPR011992">
    <property type="entry name" value="EF-hand-dom_pair"/>
</dbReference>
<dbReference type="PANTHER" id="PTHR45081">
    <property type="entry name" value="EF HAND FAMILY PROTEIN, PUTATIVE, EXPRESSED-RELATED"/>
    <property type="match status" value="1"/>
</dbReference>
<name>A0ABP0V387_9BRYO</name>
<organism evidence="8 9">
    <name type="scientific">Sphagnum troendelagicum</name>
    <dbReference type="NCBI Taxonomy" id="128251"/>
    <lineage>
        <taxon>Eukaryota</taxon>
        <taxon>Viridiplantae</taxon>
        <taxon>Streptophyta</taxon>
        <taxon>Embryophyta</taxon>
        <taxon>Bryophyta</taxon>
        <taxon>Sphagnophytina</taxon>
        <taxon>Sphagnopsida</taxon>
        <taxon>Sphagnales</taxon>
        <taxon>Sphagnaceae</taxon>
        <taxon>Sphagnum</taxon>
    </lineage>
</organism>
<accession>A0ABP0V387</accession>
<dbReference type="InterPro" id="IPR011990">
    <property type="entry name" value="TPR-like_helical_dom_sf"/>
</dbReference>
<dbReference type="Proteomes" id="UP001497512">
    <property type="component" value="Chromosome 9"/>
</dbReference>
<protein>
    <recommendedName>
        <fullName evidence="7">EF-hand domain-containing protein</fullName>
    </recommendedName>
</protein>
<dbReference type="SMART" id="SM00291">
    <property type="entry name" value="ZnF_ZZ"/>
    <property type="match status" value="1"/>
</dbReference>
<dbReference type="PROSITE" id="PS50293">
    <property type="entry name" value="TPR_REGION"/>
    <property type="match status" value="1"/>
</dbReference>
<evidence type="ECO:0000259" key="7">
    <source>
        <dbReference type="PROSITE" id="PS50222"/>
    </source>
</evidence>
<feature type="repeat" description="TPR" evidence="5">
    <location>
        <begin position="270"/>
        <end position="303"/>
    </location>
</feature>
<reference evidence="8" key="1">
    <citation type="submission" date="2024-02" db="EMBL/GenBank/DDBJ databases">
        <authorList>
            <consortium name="ELIXIR-Norway"/>
            <consortium name="Elixir Norway"/>
        </authorList>
    </citation>
    <scope>NUCLEOTIDE SEQUENCE</scope>
</reference>
<dbReference type="PROSITE" id="PS00018">
    <property type="entry name" value="EF_HAND_1"/>
    <property type="match status" value="1"/>
</dbReference>
<dbReference type="SUPFAM" id="SSF47473">
    <property type="entry name" value="EF-hand"/>
    <property type="match status" value="1"/>
</dbReference>
<evidence type="ECO:0000256" key="2">
    <source>
        <dbReference type="ARBA" id="ARBA00022771"/>
    </source>
</evidence>
<dbReference type="InterPro" id="IPR019734">
    <property type="entry name" value="TPR_rpt"/>
</dbReference>
<feature type="region of interest" description="Disordered" evidence="6">
    <location>
        <begin position="115"/>
        <end position="139"/>
    </location>
</feature>
<keyword evidence="3" id="KW-0862">Zinc</keyword>
<keyword evidence="1" id="KW-0479">Metal-binding</keyword>
<dbReference type="SUPFAM" id="SSF57850">
    <property type="entry name" value="RING/U-box"/>
    <property type="match status" value="1"/>
</dbReference>
<feature type="repeat" description="TPR" evidence="5">
    <location>
        <begin position="448"/>
        <end position="481"/>
    </location>
</feature>
<evidence type="ECO:0000313" key="8">
    <source>
        <dbReference type="EMBL" id="CAK9236931.1"/>
    </source>
</evidence>
<evidence type="ECO:0000313" key="9">
    <source>
        <dbReference type="Proteomes" id="UP001497512"/>
    </source>
</evidence>
<dbReference type="PROSITE" id="PS50222">
    <property type="entry name" value="EF_HAND_2"/>
    <property type="match status" value="1"/>
</dbReference>
<evidence type="ECO:0000256" key="5">
    <source>
        <dbReference type="PROSITE-ProRule" id="PRU00339"/>
    </source>
</evidence>
<feature type="repeat" description="TPR" evidence="5">
    <location>
        <begin position="414"/>
        <end position="447"/>
    </location>
</feature>
<dbReference type="Gene3D" id="1.10.238.10">
    <property type="entry name" value="EF-hand"/>
    <property type="match status" value="1"/>
</dbReference>
<dbReference type="EMBL" id="OZ019901">
    <property type="protein sequence ID" value="CAK9236931.1"/>
    <property type="molecule type" value="Genomic_DNA"/>
</dbReference>
<proteinExistence type="predicted"/>
<dbReference type="InterPro" id="IPR000433">
    <property type="entry name" value="Znf_ZZ"/>
</dbReference>
<dbReference type="SUPFAM" id="SSF48452">
    <property type="entry name" value="TPR-like"/>
    <property type="match status" value="1"/>
</dbReference>
<dbReference type="Pfam" id="PF13432">
    <property type="entry name" value="TPR_16"/>
    <property type="match status" value="3"/>
</dbReference>
<dbReference type="InterPro" id="IPR002048">
    <property type="entry name" value="EF_hand_dom"/>
</dbReference>
<dbReference type="PROSITE" id="PS50005">
    <property type="entry name" value="TPR"/>
    <property type="match status" value="4"/>
</dbReference>